<evidence type="ECO:0000256" key="6">
    <source>
        <dbReference type="ARBA" id="ARBA00022592"/>
    </source>
</evidence>
<evidence type="ECO:0000256" key="7">
    <source>
        <dbReference type="ARBA" id="ARBA00056181"/>
    </source>
</evidence>
<dbReference type="GO" id="GO:0045936">
    <property type="term" value="P:negative regulation of phosphate metabolic process"/>
    <property type="evidence" value="ECO:0007669"/>
    <property type="project" value="InterPro"/>
</dbReference>
<feature type="domain" description="PhoU" evidence="9">
    <location>
        <begin position="122"/>
        <end position="207"/>
    </location>
</feature>
<evidence type="ECO:0000313" key="10">
    <source>
        <dbReference type="EMBL" id="TCJ14676.1"/>
    </source>
</evidence>
<dbReference type="Proteomes" id="UP000295443">
    <property type="component" value="Unassembled WGS sequence"/>
</dbReference>
<dbReference type="SUPFAM" id="SSF109755">
    <property type="entry name" value="PhoU-like"/>
    <property type="match status" value="1"/>
</dbReference>
<dbReference type="AlphaFoldDB" id="A0A4R1BCB9"/>
<keyword evidence="6 8" id="KW-0592">Phosphate transport</keyword>
<name>A0A4R1BCB9_9PROT</name>
<dbReference type="PIRSF" id="PIRSF003107">
    <property type="entry name" value="PhoU"/>
    <property type="match status" value="1"/>
</dbReference>
<dbReference type="GO" id="GO:0030643">
    <property type="term" value="P:intracellular phosphate ion homeostasis"/>
    <property type="evidence" value="ECO:0007669"/>
    <property type="project" value="InterPro"/>
</dbReference>
<accession>A0A4R1BCB9</accession>
<dbReference type="GO" id="GO:0006817">
    <property type="term" value="P:phosphate ion transport"/>
    <property type="evidence" value="ECO:0007669"/>
    <property type="project" value="UniProtKB-KW"/>
</dbReference>
<sequence>MDTRYMLEAKKHQIEVNLAALFDEVGNAIDAAIRCLVKKDQGVCEALIRNDVNLNEKRRLLEQDCLVAIASQQPVAHDLRDIIADMRITSELERMGDYAADIAASVLEMDGDDLSALGLLDVQRMSGLCQDMLSHAMRAHRENDAALARRVGADDDELDALLHHLSGALMDAMRANPAHVHNGSRMLWIAHNLERCGDRATNIAEQVIFRVEGVEVELN</sequence>
<comment type="subunit">
    <text evidence="3 8">Homodimer.</text>
</comment>
<dbReference type="FunFam" id="1.20.58.220:FF:000004">
    <property type="entry name" value="Phosphate-specific transport system accessory protein PhoU"/>
    <property type="match status" value="1"/>
</dbReference>
<dbReference type="PANTHER" id="PTHR42930:SF3">
    <property type="entry name" value="PHOSPHATE-SPECIFIC TRANSPORT SYSTEM ACCESSORY PROTEIN PHOU"/>
    <property type="match status" value="1"/>
</dbReference>
<evidence type="ECO:0000313" key="11">
    <source>
        <dbReference type="Proteomes" id="UP000295443"/>
    </source>
</evidence>
<evidence type="ECO:0000256" key="3">
    <source>
        <dbReference type="ARBA" id="ARBA00011738"/>
    </source>
</evidence>
<evidence type="ECO:0000256" key="1">
    <source>
        <dbReference type="ARBA" id="ARBA00004496"/>
    </source>
</evidence>
<gene>
    <name evidence="10" type="primary">phoU</name>
    <name evidence="10" type="ORF">EZJ19_09525</name>
</gene>
<keyword evidence="4 8" id="KW-0813">Transport</keyword>
<dbReference type="GO" id="GO:0005737">
    <property type="term" value="C:cytoplasm"/>
    <property type="evidence" value="ECO:0007669"/>
    <property type="project" value="UniProtKB-SubCell"/>
</dbReference>
<comment type="function">
    <text evidence="7 8">Plays a role in the regulation of phosphate uptake.</text>
</comment>
<comment type="caution">
    <text evidence="10">The sequence shown here is derived from an EMBL/GenBank/DDBJ whole genome shotgun (WGS) entry which is preliminary data.</text>
</comment>
<dbReference type="InterPro" id="IPR026022">
    <property type="entry name" value="PhoU_dom"/>
</dbReference>
<dbReference type="PANTHER" id="PTHR42930">
    <property type="entry name" value="PHOSPHATE-SPECIFIC TRANSPORT SYSTEM ACCESSORY PROTEIN PHOU"/>
    <property type="match status" value="1"/>
</dbReference>
<reference evidence="10 11" key="1">
    <citation type="submission" date="2019-03" db="EMBL/GenBank/DDBJ databases">
        <title>Genome sequence of Thiobacillaceae bacterium LSR1, a sulfur-oxidizing bacterium isolated from freshwater sediment.</title>
        <authorList>
            <person name="Li S."/>
        </authorList>
    </citation>
    <scope>NUCLEOTIDE SEQUENCE [LARGE SCALE GENOMIC DNA]</scope>
    <source>
        <strain evidence="10 11">LSR1</strain>
    </source>
</reference>
<dbReference type="InterPro" id="IPR038078">
    <property type="entry name" value="PhoU-like_sf"/>
</dbReference>
<dbReference type="RefSeq" id="WP_131446980.1">
    <property type="nucleotide sequence ID" value="NZ_SJZB01000034.1"/>
</dbReference>
<evidence type="ECO:0000259" key="9">
    <source>
        <dbReference type="Pfam" id="PF01895"/>
    </source>
</evidence>
<evidence type="ECO:0000256" key="5">
    <source>
        <dbReference type="ARBA" id="ARBA00022490"/>
    </source>
</evidence>
<proteinExistence type="inferred from homology"/>
<evidence type="ECO:0000256" key="2">
    <source>
        <dbReference type="ARBA" id="ARBA00008107"/>
    </source>
</evidence>
<protein>
    <recommendedName>
        <fullName evidence="8">Phosphate-specific transport system accessory protein PhoU</fullName>
    </recommendedName>
</protein>
<comment type="subcellular location">
    <subcellularLocation>
        <location evidence="1 8">Cytoplasm</location>
    </subcellularLocation>
</comment>
<dbReference type="InterPro" id="IPR028366">
    <property type="entry name" value="PhoU"/>
</dbReference>
<organism evidence="10 11">
    <name type="scientific">Parasulfuritortus cantonensis</name>
    <dbReference type="NCBI Taxonomy" id="2528202"/>
    <lineage>
        <taxon>Bacteria</taxon>
        <taxon>Pseudomonadati</taxon>
        <taxon>Pseudomonadota</taxon>
        <taxon>Betaproteobacteria</taxon>
        <taxon>Nitrosomonadales</taxon>
        <taxon>Thiobacillaceae</taxon>
        <taxon>Parasulfuritortus</taxon>
    </lineage>
</organism>
<keyword evidence="5 8" id="KW-0963">Cytoplasm</keyword>
<evidence type="ECO:0000256" key="8">
    <source>
        <dbReference type="PIRNR" id="PIRNR003107"/>
    </source>
</evidence>
<dbReference type="NCBIfam" id="TIGR02135">
    <property type="entry name" value="phoU_full"/>
    <property type="match status" value="1"/>
</dbReference>
<dbReference type="Gene3D" id="1.20.58.220">
    <property type="entry name" value="Phosphate transport system protein phou homolog 2, domain 2"/>
    <property type="match status" value="1"/>
</dbReference>
<evidence type="ECO:0000256" key="4">
    <source>
        <dbReference type="ARBA" id="ARBA00022448"/>
    </source>
</evidence>
<dbReference type="OrthoDB" id="9814256at2"/>
<comment type="similarity">
    <text evidence="2 8">Belongs to the PhoU family.</text>
</comment>
<feature type="domain" description="PhoU" evidence="9">
    <location>
        <begin position="21"/>
        <end position="105"/>
    </location>
</feature>
<dbReference type="Pfam" id="PF01895">
    <property type="entry name" value="PhoU"/>
    <property type="match status" value="2"/>
</dbReference>
<keyword evidence="11" id="KW-1185">Reference proteome</keyword>
<dbReference type="EMBL" id="SJZB01000034">
    <property type="protein sequence ID" value="TCJ14676.1"/>
    <property type="molecule type" value="Genomic_DNA"/>
</dbReference>